<comment type="caution">
    <text evidence="1">The sequence shown here is derived from an EMBL/GenBank/DDBJ whole genome shotgun (WGS) entry which is preliminary data.</text>
</comment>
<reference evidence="1 2" key="1">
    <citation type="submission" date="2015-12" db="EMBL/GenBank/DDBJ databases">
        <title>The genome of Folsomia candida.</title>
        <authorList>
            <person name="Faddeeva A."/>
            <person name="Derks M.F."/>
            <person name="Anvar Y."/>
            <person name="Smit S."/>
            <person name="Van Straalen N."/>
            <person name="Roelofs D."/>
        </authorList>
    </citation>
    <scope>NUCLEOTIDE SEQUENCE [LARGE SCALE GENOMIC DNA]</scope>
    <source>
        <strain evidence="1 2">VU population</strain>
        <tissue evidence="1">Whole body</tissue>
    </source>
</reference>
<evidence type="ECO:0000313" key="1">
    <source>
        <dbReference type="EMBL" id="OXA45397.1"/>
    </source>
</evidence>
<dbReference type="AlphaFoldDB" id="A0A226DL51"/>
<organism evidence="1 2">
    <name type="scientific">Folsomia candida</name>
    <name type="common">Springtail</name>
    <dbReference type="NCBI Taxonomy" id="158441"/>
    <lineage>
        <taxon>Eukaryota</taxon>
        <taxon>Metazoa</taxon>
        <taxon>Ecdysozoa</taxon>
        <taxon>Arthropoda</taxon>
        <taxon>Hexapoda</taxon>
        <taxon>Collembola</taxon>
        <taxon>Entomobryomorpha</taxon>
        <taxon>Isotomoidea</taxon>
        <taxon>Isotomidae</taxon>
        <taxon>Proisotominae</taxon>
        <taxon>Folsomia</taxon>
    </lineage>
</organism>
<proteinExistence type="predicted"/>
<dbReference type="Proteomes" id="UP000198287">
    <property type="component" value="Unassembled WGS sequence"/>
</dbReference>
<dbReference type="EMBL" id="LNIX01000018">
    <property type="protein sequence ID" value="OXA45397.1"/>
    <property type="molecule type" value="Genomic_DNA"/>
</dbReference>
<sequence length="112" mass="13236">MFHVAMTLMRNRKINAEEAAFRICHLFLRYSSRATVFLPTFRKENRMRNFKKKSIAQNVIDRYMGKPAIFEDLCLCEFASESALLPRKQSDLTLNDDDILEVPEQRATRLRH</sequence>
<protein>
    <submittedName>
        <fullName evidence="1">Uncharacterized protein</fullName>
    </submittedName>
</protein>
<evidence type="ECO:0000313" key="2">
    <source>
        <dbReference type="Proteomes" id="UP000198287"/>
    </source>
</evidence>
<name>A0A226DL51_FOLCA</name>
<accession>A0A226DL51</accession>
<gene>
    <name evidence="1" type="ORF">Fcan01_19828</name>
</gene>
<keyword evidence="2" id="KW-1185">Reference proteome</keyword>